<dbReference type="GO" id="GO:0015631">
    <property type="term" value="F:tubulin binding"/>
    <property type="evidence" value="ECO:0007669"/>
    <property type="project" value="TreeGrafter"/>
</dbReference>
<feature type="region of interest" description="Disordered" evidence="4">
    <location>
        <begin position="1"/>
        <end position="20"/>
    </location>
</feature>
<feature type="region of interest" description="Disordered" evidence="4">
    <location>
        <begin position="493"/>
        <end position="548"/>
    </location>
</feature>
<keyword evidence="3" id="KW-0067">ATP-binding</keyword>
<feature type="compositionally biased region" description="Gly residues" evidence="4">
    <location>
        <begin position="811"/>
        <end position="822"/>
    </location>
</feature>
<dbReference type="AlphaFoldDB" id="A0A9W7FP63"/>
<feature type="compositionally biased region" description="Basic and acidic residues" evidence="4">
    <location>
        <begin position="720"/>
        <end position="737"/>
    </location>
</feature>
<dbReference type="InterPro" id="IPR004344">
    <property type="entry name" value="TTL/TTLL_fam"/>
</dbReference>
<keyword evidence="6" id="KW-1185">Reference proteome</keyword>
<dbReference type="GO" id="GO:0005524">
    <property type="term" value="F:ATP binding"/>
    <property type="evidence" value="ECO:0007669"/>
    <property type="project" value="UniProtKB-KW"/>
</dbReference>
<proteinExistence type="predicted"/>
<dbReference type="PROSITE" id="PS51221">
    <property type="entry name" value="TTL"/>
    <property type="match status" value="1"/>
</dbReference>
<dbReference type="GO" id="GO:0070740">
    <property type="term" value="F:tubulin-glutamic acid ligase activity"/>
    <property type="evidence" value="ECO:0007669"/>
    <property type="project" value="TreeGrafter"/>
</dbReference>
<dbReference type="Gene3D" id="3.30.470.20">
    <property type="entry name" value="ATP-grasp fold, B domain"/>
    <property type="match status" value="2"/>
</dbReference>
<name>A0A9W7FP63_9STRA</name>
<keyword evidence="1" id="KW-0436">Ligase</keyword>
<feature type="compositionally biased region" description="Low complexity" evidence="4">
    <location>
        <begin position="388"/>
        <end position="400"/>
    </location>
</feature>
<organism evidence="5 6">
    <name type="scientific">Triparma laevis f. longispina</name>
    <dbReference type="NCBI Taxonomy" id="1714387"/>
    <lineage>
        <taxon>Eukaryota</taxon>
        <taxon>Sar</taxon>
        <taxon>Stramenopiles</taxon>
        <taxon>Ochrophyta</taxon>
        <taxon>Bolidophyceae</taxon>
        <taxon>Parmales</taxon>
        <taxon>Triparmaceae</taxon>
        <taxon>Triparma</taxon>
    </lineage>
</organism>
<sequence length="822" mass="91921">MPPTNANADKKKNTKRRKQRPESVTFFAGDVCRYDCVKMAAQNQNWNLITDASPLQKSCNIYWIDTSTINEYFGGLKPWQRINHFMGMSNIARKSRLAQNLDFMRRKFPKEFRFYPRSFVLPQEVSAFREQFDKKGKAKKTFIVKPDAGCQGRGIYLTRKLSEVDTTFSCVAQHYISKPLLIEDKKFDLRIYVLVASCKPLRIYLFKDGLVRLCTEEYVRPNESNLADKRMHLTNYSINKNSSKFEQNEGDGEEGSKRSIQWFLEWLGRERGEEKVKNMWKKVGEISVKTVMSILPTLVREYDLKFGTGDKSGAPAESDEHTVNVLGDYTSKSRPSTVGSIESTASMQSVESASSGGVEEEEEEEGEGEESGSEGSSGEEESDDDSETSTSNSSSAASSNQQKKRKTKKESIDGSHCFEILGLDIMFDEKLKPYLIEVNHLPSFGTDSPLDEDIKSRVVEQALSILQVNKSDQRVFEEKMKKESEMRLYSSAKGASAGGSNMGLPPPSHSGGGLRRKLETAIANSNAHSSSTTSLISERDTTSSPSPAVQKARERILEIYKQHAPTKVDKVDALMSKYKGNEEWLVGQVEGKYCIEVQSLVYEDPILLSQDKLLFDFDRVYPIPLAKAHLKAPNFEAMKHYIFEKDVQRQMRLKAPLQQRKSVNATDYELHQSGNGGAQNDGYNSRGDSWITGNAFGRRASEPVHASSTPKAAPTAKQVEAADRLSRGFSTKEKSRSETIATTTSVESSWYLSERVLKASENAKQQRKRIEMNAQKSAEVAVKPVVFDFSNGYQFGGMGLGDALAPKSNQGGKGGAGNYYQK</sequence>
<dbReference type="SUPFAM" id="SSF56059">
    <property type="entry name" value="Glutathione synthetase ATP-binding domain-like"/>
    <property type="match status" value="1"/>
</dbReference>
<evidence type="ECO:0000313" key="5">
    <source>
        <dbReference type="EMBL" id="GMI15630.1"/>
    </source>
</evidence>
<dbReference type="Pfam" id="PF03133">
    <property type="entry name" value="TTL"/>
    <property type="match status" value="2"/>
</dbReference>
<feature type="compositionally biased region" description="Polar residues" evidence="4">
    <location>
        <begin position="330"/>
        <end position="348"/>
    </location>
</feature>
<evidence type="ECO:0000256" key="4">
    <source>
        <dbReference type="SAM" id="MobiDB-lite"/>
    </source>
</evidence>
<feature type="region of interest" description="Disordered" evidence="4">
    <location>
        <begin position="307"/>
        <end position="411"/>
    </location>
</feature>
<feature type="compositionally biased region" description="Low complexity" evidence="4">
    <location>
        <begin position="520"/>
        <end position="536"/>
    </location>
</feature>
<dbReference type="GO" id="GO:0000226">
    <property type="term" value="P:microtubule cytoskeleton organization"/>
    <property type="evidence" value="ECO:0007669"/>
    <property type="project" value="TreeGrafter"/>
</dbReference>
<feature type="region of interest" description="Disordered" evidence="4">
    <location>
        <begin position="699"/>
        <end position="740"/>
    </location>
</feature>
<dbReference type="PANTHER" id="PTHR12241">
    <property type="entry name" value="TUBULIN POLYGLUTAMYLASE"/>
    <property type="match status" value="1"/>
</dbReference>
<feature type="compositionally biased region" description="Acidic residues" evidence="4">
    <location>
        <begin position="358"/>
        <end position="387"/>
    </location>
</feature>
<feature type="region of interest" description="Disordered" evidence="4">
    <location>
        <begin position="800"/>
        <end position="822"/>
    </location>
</feature>
<dbReference type="EMBL" id="BRXW01000235">
    <property type="protein sequence ID" value="GMI15630.1"/>
    <property type="molecule type" value="Genomic_DNA"/>
</dbReference>
<comment type="caution">
    <text evidence="5">The sequence shown here is derived from an EMBL/GenBank/DDBJ whole genome shotgun (WGS) entry which is preliminary data.</text>
</comment>
<dbReference type="PANTHER" id="PTHR12241:SF147">
    <property type="entry name" value="TUBULIN POLYGLUTAMYLASE TTLL7"/>
    <property type="match status" value="1"/>
</dbReference>
<dbReference type="Proteomes" id="UP001165122">
    <property type="component" value="Unassembled WGS sequence"/>
</dbReference>
<protein>
    <submittedName>
        <fullName evidence="5">Uncharacterized protein</fullName>
    </submittedName>
</protein>
<evidence type="ECO:0000256" key="3">
    <source>
        <dbReference type="ARBA" id="ARBA00022840"/>
    </source>
</evidence>
<evidence type="ECO:0000256" key="2">
    <source>
        <dbReference type="ARBA" id="ARBA00022741"/>
    </source>
</evidence>
<evidence type="ECO:0000313" key="6">
    <source>
        <dbReference type="Proteomes" id="UP001165122"/>
    </source>
</evidence>
<reference evidence="6" key="1">
    <citation type="journal article" date="2023" name="Commun. Biol.">
        <title>Genome analysis of Parmales, the sister group of diatoms, reveals the evolutionary specialization of diatoms from phago-mixotrophs to photoautotrophs.</title>
        <authorList>
            <person name="Ban H."/>
            <person name="Sato S."/>
            <person name="Yoshikawa S."/>
            <person name="Yamada K."/>
            <person name="Nakamura Y."/>
            <person name="Ichinomiya M."/>
            <person name="Sato N."/>
            <person name="Blanc-Mathieu R."/>
            <person name="Endo H."/>
            <person name="Kuwata A."/>
            <person name="Ogata H."/>
        </authorList>
    </citation>
    <scope>NUCLEOTIDE SEQUENCE [LARGE SCALE GENOMIC DNA]</scope>
    <source>
        <strain evidence="6">NIES 3700</strain>
    </source>
</reference>
<gene>
    <name evidence="5" type="ORF">TrLO_g15180</name>
</gene>
<accession>A0A9W7FP63</accession>
<keyword evidence="2" id="KW-0547">Nucleotide-binding</keyword>
<dbReference type="GO" id="GO:0036064">
    <property type="term" value="C:ciliary basal body"/>
    <property type="evidence" value="ECO:0007669"/>
    <property type="project" value="TreeGrafter"/>
</dbReference>
<dbReference type="OrthoDB" id="202825at2759"/>
<evidence type="ECO:0000256" key="1">
    <source>
        <dbReference type="ARBA" id="ARBA00022598"/>
    </source>
</evidence>